<dbReference type="PANTHER" id="PTHR24412">
    <property type="entry name" value="KELCH PROTEIN"/>
    <property type="match status" value="1"/>
</dbReference>
<dbReference type="SUPFAM" id="SSF117281">
    <property type="entry name" value="Kelch motif"/>
    <property type="match status" value="2"/>
</dbReference>
<gene>
    <name evidence="3" type="ORF">MNBD_GAMMA26-67</name>
</gene>
<dbReference type="PANTHER" id="PTHR24412:SF489">
    <property type="entry name" value="RING FINGER DOMAIN AND KELCH REPEAT-CONTAINING PROTEIN DDB_G0271372"/>
    <property type="match status" value="1"/>
</dbReference>
<dbReference type="AlphaFoldDB" id="A0A3B1B061"/>
<accession>A0A3B1B061</accession>
<keyword evidence="2" id="KW-0677">Repeat</keyword>
<evidence type="ECO:0000256" key="1">
    <source>
        <dbReference type="ARBA" id="ARBA00022441"/>
    </source>
</evidence>
<reference evidence="3" key="1">
    <citation type="submission" date="2018-06" db="EMBL/GenBank/DDBJ databases">
        <authorList>
            <person name="Zhirakovskaya E."/>
        </authorList>
    </citation>
    <scope>NUCLEOTIDE SEQUENCE</scope>
</reference>
<keyword evidence="1" id="KW-0880">Kelch repeat</keyword>
<organism evidence="3">
    <name type="scientific">hydrothermal vent metagenome</name>
    <dbReference type="NCBI Taxonomy" id="652676"/>
    <lineage>
        <taxon>unclassified sequences</taxon>
        <taxon>metagenomes</taxon>
        <taxon>ecological metagenomes</taxon>
    </lineage>
</organism>
<protein>
    <submittedName>
        <fullName evidence="3">Uncharacterized protein</fullName>
    </submittedName>
</protein>
<evidence type="ECO:0000256" key="2">
    <source>
        <dbReference type="ARBA" id="ARBA00022737"/>
    </source>
</evidence>
<name>A0A3B1B061_9ZZZZ</name>
<dbReference type="EMBL" id="UOFX01000089">
    <property type="protein sequence ID" value="VAX11709.1"/>
    <property type="molecule type" value="Genomic_DNA"/>
</dbReference>
<proteinExistence type="predicted"/>
<evidence type="ECO:0000313" key="3">
    <source>
        <dbReference type="EMBL" id="VAX11709.1"/>
    </source>
</evidence>
<sequence length="465" mass="50972">MSSLSLKNITSIVFLAILLPACDQQDGSQSIVENASAPDQPLVWVPGWQNGPLMHTPRSGAASVKISGVIHVIGGVDGKDFQRSSEYIRIADDGSLSAWRLGPELNTERGFFAAVRSDKYLYVVGGGQGAYGKDLLNSVERAAILPDGTIDNWTVEKYTLNTKRRCAKLAILGKHIYAFGGFSGILLDTVERAEILPDGSLGEWEVMMDNMNLARYIHGVKKVANRVYMVGGHDKEKGAGITAVEWSREDSEGWLEPWQISKPLQTGRYGLATVQHGDFLYALGGLGGAAYLESVEKARINSDGSLSGWTFTTPLPSRREGANALVVKNNIYFIGGTNLTGYKSSIEYGSFNEDGDIGYWAKPAEAKEQKARLALQQAKNRVLPNEAVIVSHEQTEHYSYLMVKRDDGLFAWLAAPVSDVSADARIRFPNGVVMRGFYSKELKREFPAIMFVGEVQKVRALQVVN</sequence>
<dbReference type="InterPro" id="IPR015915">
    <property type="entry name" value="Kelch-typ_b-propeller"/>
</dbReference>
<dbReference type="Gene3D" id="2.120.10.80">
    <property type="entry name" value="Kelch-type beta propeller"/>
    <property type="match status" value="2"/>
</dbReference>